<protein>
    <recommendedName>
        <fullName evidence="1">diguanylate cyclase</fullName>
        <ecNumber evidence="1">2.7.7.65</ecNumber>
    </recommendedName>
</protein>
<dbReference type="SMART" id="SM00267">
    <property type="entry name" value="GGDEF"/>
    <property type="match status" value="1"/>
</dbReference>
<keyword evidence="9" id="KW-0548">Nucleotidyltransferase</keyword>
<comment type="catalytic activity">
    <reaction evidence="3">
        <text>2 GTP = 3',3'-c-di-GMP + 2 diphosphate</text>
        <dbReference type="Rhea" id="RHEA:24898"/>
        <dbReference type="ChEBI" id="CHEBI:33019"/>
        <dbReference type="ChEBI" id="CHEBI:37565"/>
        <dbReference type="ChEBI" id="CHEBI:58805"/>
        <dbReference type="EC" id="2.7.7.65"/>
    </reaction>
</comment>
<dbReference type="CDD" id="cd01949">
    <property type="entry name" value="GGDEF"/>
    <property type="match status" value="1"/>
</dbReference>
<dbReference type="PROSITE" id="PS50887">
    <property type="entry name" value="GGDEF"/>
    <property type="match status" value="1"/>
</dbReference>
<evidence type="ECO:0000259" key="8">
    <source>
        <dbReference type="PROSITE" id="PS50894"/>
    </source>
</evidence>
<dbReference type="SUPFAM" id="SSF47226">
    <property type="entry name" value="Histidine-containing phosphotransfer domain, HPT domain"/>
    <property type="match status" value="1"/>
</dbReference>
<dbReference type="EC" id="2.7.7.65" evidence="1"/>
<dbReference type="Gene3D" id="3.40.50.2300">
    <property type="match status" value="2"/>
</dbReference>
<keyword evidence="10" id="KW-1185">Reference proteome</keyword>
<dbReference type="PROSITE" id="PS50110">
    <property type="entry name" value="RESPONSE_REGULATORY"/>
    <property type="match status" value="1"/>
</dbReference>
<dbReference type="RefSeq" id="WP_330128144.1">
    <property type="nucleotide sequence ID" value="NZ_JAUHLI010000005.1"/>
</dbReference>
<accession>A0ABU7J3D8</accession>
<evidence type="ECO:0000256" key="5">
    <source>
        <dbReference type="PROSITE-ProRule" id="PRU00169"/>
    </source>
</evidence>
<dbReference type="CDD" id="cd00156">
    <property type="entry name" value="REC"/>
    <property type="match status" value="1"/>
</dbReference>
<dbReference type="InterPro" id="IPR001789">
    <property type="entry name" value="Sig_transdc_resp-reg_receiver"/>
</dbReference>
<dbReference type="EMBL" id="JAUHLI010000005">
    <property type="protein sequence ID" value="MEE2001016.1"/>
    <property type="molecule type" value="Genomic_DNA"/>
</dbReference>
<keyword evidence="5" id="KW-0597">Phosphoprotein</keyword>
<feature type="modified residue" description="4-aspartylphosphate" evidence="5">
    <location>
        <position position="306"/>
    </location>
</feature>
<evidence type="ECO:0000256" key="3">
    <source>
        <dbReference type="ARBA" id="ARBA00034247"/>
    </source>
</evidence>
<dbReference type="Gene3D" id="1.20.120.160">
    <property type="entry name" value="HPT domain"/>
    <property type="match status" value="1"/>
</dbReference>
<dbReference type="SUPFAM" id="SSF52172">
    <property type="entry name" value="CheY-like"/>
    <property type="match status" value="2"/>
</dbReference>
<comment type="caution">
    <text evidence="9">The sequence shown here is derived from an EMBL/GenBank/DDBJ whole genome shotgun (WGS) entry which is preliminary data.</text>
</comment>
<proteinExistence type="predicted"/>
<dbReference type="SUPFAM" id="SSF55073">
    <property type="entry name" value="Nucleotide cyclase"/>
    <property type="match status" value="1"/>
</dbReference>
<evidence type="ECO:0000256" key="4">
    <source>
        <dbReference type="PROSITE-ProRule" id="PRU00110"/>
    </source>
</evidence>
<dbReference type="InterPro" id="IPR043128">
    <property type="entry name" value="Rev_trsase/Diguanyl_cyclase"/>
</dbReference>
<dbReference type="GO" id="GO:0052621">
    <property type="term" value="F:diguanylate cyclase activity"/>
    <property type="evidence" value="ECO:0007669"/>
    <property type="project" value="UniProtKB-EC"/>
</dbReference>
<keyword evidence="2" id="KW-0902">Two-component regulatory system</keyword>
<dbReference type="SMART" id="SM00448">
    <property type="entry name" value="REC"/>
    <property type="match status" value="1"/>
</dbReference>
<evidence type="ECO:0000313" key="10">
    <source>
        <dbReference type="Proteomes" id="UP001336314"/>
    </source>
</evidence>
<dbReference type="InterPro" id="IPR050469">
    <property type="entry name" value="Diguanylate_Cyclase"/>
</dbReference>
<dbReference type="InterPro" id="IPR036641">
    <property type="entry name" value="HPT_dom_sf"/>
</dbReference>
<dbReference type="PROSITE" id="PS50894">
    <property type="entry name" value="HPT"/>
    <property type="match status" value="1"/>
</dbReference>
<dbReference type="InterPro" id="IPR000160">
    <property type="entry name" value="GGDEF_dom"/>
</dbReference>
<name>A0ABU7J3D8_9GAMM</name>
<dbReference type="InterPro" id="IPR008207">
    <property type="entry name" value="Sig_transdc_His_kin_Hpt_dom"/>
</dbReference>
<dbReference type="NCBIfam" id="TIGR00254">
    <property type="entry name" value="GGDEF"/>
    <property type="match status" value="1"/>
</dbReference>
<feature type="domain" description="GGDEF" evidence="7">
    <location>
        <begin position="413"/>
        <end position="543"/>
    </location>
</feature>
<dbReference type="PANTHER" id="PTHR45138">
    <property type="entry name" value="REGULATORY COMPONENTS OF SENSORY TRANSDUCTION SYSTEM"/>
    <property type="match status" value="1"/>
</dbReference>
<gene>
    <name evidence="9" type="ORF">QWY20_06085</name>
</gene>
<evidence type="ECO:0000256" key="1">
    <source>
        <dbReference type="ARBA" id="ARBA00012528"/>
    </source>
</evidence>
<dbReference type="InterPro" id="IPR011006">
    <property type="entry name" value="CheY-like_superfamily"/>
</dbReference>
<evidence type="ECO:0000259" key="6">
    <source>
        <dbReference type="PROSITE" id="PS50110"/>
    </source>
</evidence>
<evidence type="ECO:0000259" key="7">
    <source>
        <dbReference type="PROSITE" id="PS50887"/>
    </source>
</evidence>
<dbReference type="Pfam" id="PF01627">
    <property type="entry name" value="Hpt"/>
    <property type="match status" value="1"/>
</dbReference>
<reference evidence="9 10" key="1">
    <citation type="submission" date="2023-07" db="EMBL/GenBank/DDBJ databases">
        <title>Alkalimonas sp., MEB108 novel, alkaliphilic bacterium isolated from Lonar Lake, India.</title>
        <authorList>
            <person name="Joshi A."/>
            <person name="Thite S."/>
        </authorList>
    </citation>
    <scope>NUCLEOTIDE SEQUENCE [LARGE SCALE GENOMIC DNA]</scope>
    <source>
        <strain evidence="9 10">MEB108</strain>
    </source>
</reference>
<organism evidence="9 10">
    <name type="scientific">Alkalimonas cellulosilytica</name>
    <dbReference type="NCBI Taxonomy" id="3058395"/>
    <lineage>
        <taxon>Bacteria</taxon>
        <taxon>Pseudomonadati</taxon>
        <taxon>Pseudomonadota</taxon>
        <taxon>Gammaproteobacteria</taxon>
        <taxon>Alkalimonas</taxon>
    </lineage>
</organism>
<dbReference type="Pfam" id="PF00072">
    <property type="entry name" value="Response_reg"/>
    <property type="match status" value="1"/>
</dbReference>
<dbReference type="InterPro" id="IPR029787">
    <property type="entry name" value="Nucleotide_cyclase"/>
</dbReference>
<evidence type="ECO:0000256" key="2">
    <source>
        <dbReference type="ARBA" id="ARBA00023012"/>
    </source>
</evidence>
<sequence>MSSENKNKTHQQRFAALQQRFIETLPSKAVMMLQQYQKLAAGEHAALAELIAISHQLSGSCGTFRLTELGQLAREVEQLALSIQQEQRLEAARLSGLEKAVAAFHHQMQHVLAAGGGVSESQAIARPAPEQIWLLLDDHNLTAELTSQLSAFDYPLQVFTSYQDCLQSLTNQTPALLYCSASLNDGVSQLFEQQQLLKVLQDRQIPWMLFSDQDNFSLRAQAARYQAQAFYVSPLDVPAMLGRISDLAEQQAESGGRVCVMDDDVLLAEHFVLTLQTAGIDCQILTNPENIIADILQYQPDLVLLDLHMPTYSGPELAGVIRQYDTLKSLPIVYLSAEQDKAQQLKAMAFGADDFLTKPISDAQLVKAVQVRLRRSRELKNLIVKDSLTGLMKHSAIKEAAVLEYQRAKRSGNTFCLVMVDIDHFKSVNDRFGHAMGDLVITTLATLLQKRIRRTDKAGRYGGEEFLLVLPECASEDALQLMQSILDSFGTIVFHSSAQDFACSFSAGIACSSEGFDDAESMLAQADGKLYQAKSLGRNRVLA</sequence>
<evidence type="ECO:0000313" key="9">
    <source>
        <dbReference type="EMBL" id="MEE2001016.1"/>
    </source>
</evidence>
<dbReference type="Gene3D" id="3.30.70.270">
    <property type="match status" value="1"/>
</dbReference>
<feature type="domain" description="HPt" evidence="8">
    <location>
        <begin position="14"/>
        <end position="115"/>
    </location>
</feature>
<dbReference type="Proteomes" id="UP001336314">
    <property type="component" value="Unassembled WGS sequence"/>
</dbReference>
<feature type="domain" description="Response regulatory" evidence="6">
    <location>
        <begin position="257"/>
        <end position="373"/>
    </location>
</feature>
<dbReference type="Pfam" id="PF00990">
    <property type="entry name" value="GGDEF"/>
    <property type="match status" value="1"/>
</dbReference>
<keyword evidence="9" id="KW-0808">Transferase</keyword>
<dbReference type="PANTHER" id="PTHR45138:SF9">
    <property type="entry name" value="DIGUANYLATE CYCLASE DGCM-RELATED"/>
    <property type="match status" value="1"/>
</dbReference>
<feature type="modified residue" description="Phosphohistidine" evidence="4">
    <location>
        <position position="55"/>
    </location>
</feature>